<organism evidence="6">
    <name type="scientific">Lutzomyia longipalpis</name>
    <name type="common">Sand fly</name>
    <dbReference type="NCBI Taxonomy" id="7200"/>
    <lineage>
        <taxon>Eukaryota</taxon>
        <taxon>Metazoa</taxon>
        <taxon>Ecdysozoa</taxon>
        <taxon>Arthropoda</taxon>
        <taxon>Hexapoda</taxon>
        <taxon>Insecta</taxon>
        <taxon>Pterygota</taxon>
        <taxon>Neoptera</taxon>
        <taxon>Endopterygota</taxon>
        <taxon>Diptera</taxon>
        <taxon>Nematocera</taxon>
        <taxon>Psychodoidea</taxon>
        <taxon>Psychodidae</taxon>
        <taxon>Lutzomyia</taxon>
        <taxon>Lutzomyia</taxon>
    </lineage>
</organism>
<keyword evidence="4" id="KW-0472">Membrane</keyword>
<reference evidence="6" key="1">
    <citation type="journal article" date="2020" name="BMC">
        <title>Leishmania infection induces a limited differential gene expression in the sand fly midgut.</title>
        <authorList>
            <person name="Coutinho-Abreu I.V."/>
            <person name="Serafim T.D."/>
            <person name="Meneses C."/>
            <person name="Kamhawi S."/>
            <person name="Oliveira F."/>
            <person name="Valenzuela J.G."/>
        </authorList>
    </citation>
    <scope>NUCLEOTIDE SEQUENCE</scope>
    <source>
        <strain evidence="6">Jacobina</strain>
        <tissue evidence="6">Midgut</tissue>
    </source>
</reference>
<feature type="compositionally biased region" description="Acidic residues" evidence="3">
    <location>
        <begin position="257"/>
        <end position="268"/>
    </location>
</feature>
<dbReference type="Gene3D" id="3.80.10.10">
    <property type="entry name" value="Ribonuclease Inhibitor"/>
    <property type="match status" value="2"/>
</dbReference>
<protein>
    <submittedName>
        <fullName evidence="6">Putative extracellular matrix protein slit</fullName>
    </submittedName>
</protein>
<feature type="compositionally biased region" description="Polar residues" evidence="3">
    <location>
        <begin position="508"/>
        <end position="521"/>
    </location>
</feature>
<dbReference type="SUPFAM" id="SSF52058">
    <property type="entry name" value="L domain-like"/>
    <property type="match status" value="1"/>
</dbReference>
<feature type="signal peptide" evidence="5">
    <location>
        <begin position="1"/>
        <end position="17"/>
    </location>
</feature>
<feature type="transmembrane region" description="Helical" evidence="4">
    <location>
        <begin position="344"/>
        <end position="366"/>
    </location>
</feature>
<dbReference type="InterPro" id="IPR001611">
    <property type="entry name" value="Leu-rich_rpt"/>
</dbReference>
<evidence type="ECO:0000256" key="1">
    <source>
        <dbReference type="ARBA" id="ARBA00022614"/>
    </source>
</evidence>
<dbReference type="InterPro" id="IPR003591">
    <property type="entry name" value="Leu-rich_rpt_typical-subtyp"/>
</dbReference>
<dbReference type="PANTHER" id="PTHR24366:SF96">
    <property type="entry name" value="LEUCINE RICH REPEAT CONTAINING 53"/>
    <property type="match status" value="1"/>
</dbReference>
<keyword evidence="4" id="KW-1133">Transmembrane helix</keyword>
<dbReference type="AlphaFoldDB" id="A0A7G3AHD3"/>
<accession>A0A7G3AHD3</accession>
<feature type="compositionally biased region" description="Basic and acidic residues" evidence="3">
    <location>
        <begin position="396"/>
        <end position="416"/>
    </location>
</feature>
<feature type="region of interest" description="Disordered" evidence="3">
    <location>
        <begin position="247"/>
        <end position="268"/>
    </location>
</feature>
<keyword evidence="1" id="KW-0433">Leucine-rich repeat</keyword>
<feature type="region of interest" description="Disordered" evidence="3">
    <location>
        <begin position="396"/>
        <end position="437"/>
    </location>
</feature>
<dbReference type="PANTHER" id="PTHR24366">
    <property type="entry name" value="IG(IMMUNOGLOBULIN) AND LRR(LEUCINE RICH REPEAT) DOMAINS"/>
    <property type="match status" value="1"/>
</dbReference>
<name>A0A7G3AHD3_LUTLO</name>
<evidence type="ECO:0000313" key="6">
    <source>
        <dbReference type="EMBL" id="MBC1171689.1"/>
    </source>
</evidence>
<keyword evidence="2" id="KW-0677">Repeat</keyword>
<evidence type="ECO:0000256" key="2">
    <source>
        <dbReference type="ARBA" id="ARBA00022737"/>
    </source>
</evidence>
<evidence type="ECO:0000256" key="3">
    <source>
        <dbReference type="SAM" id="MobiDB-lite"/>
    </source>
</evidence>
<feature type="compositionally biased region" description="Low complexity" evidence="3">
    <location>
        <begin position="487"/>
        <end position="501"/>
    </location>
</feature>
<dbReference type="VEuPathDB" id="VectorBase:LLONM1_008810"/>
<evidence type="ECO:0000256" key="4">
    <source>
        <dbReference type="SAM" id="Phobius"/>
    </source>
</evidence>
<proteinExistence type="predicted"/>
<dbReference type="Pfam" id="PF13855">
    <property type="entry name" value="LRR_8"/>
    <property type="match status" value="2"/>
</dbReference>
<keyword evidence="4" id="KW-0812">Transmembrane</keyword>
<dbReference type="EMBL" id="GITU01002986">
    <property type="protein sequence ID" value="MBC1171689.1"/>
    <property type="molecule type" value="Transcribed_RNA"/>
</dbReference>
<sequence>MRTIFVVLFATFSVSVAGNCEFSRVNFREKATCRSGKLIEPYVSVKSTTEILDLSGNAISTLNNNAFYYVPIVMNLSLAHNTIHTIFLDAFAGLPHLKMLNLSHNFLETFDRRIVEKNTDLLVLDLSENNFINLNGEPFLISTSLEELHMRNSKLVHLVELFNELPKLKRLELGGNLLFSVNPQSFFTLTGLQYVNLQHNSYLKCDSTLQNLIEWFTAKDIEYETFKCVFPKKNSMFERMEMLPSLPVDEASKEDSGELSDLTDESESTESDYDLLLHHHNRASKLDEMYKMHNQRTSFRDCLEMNEEFVCHLLMNCKEEQPTKDKGAQEEENRTTKYLRHASLILFGLGIFVGTIVGGVCSLFCAKVYKDCDENLTVRRELRSIIRDARDDFSSYHEASRLNHPEEPQEREEALRQPRRPRRCTRPAPQPPVNHHRELVESNNAFHDFVSDLFSRRRRGHYLETIHHRGTNLIRQMSRSTLNLFQRSTSQRASAPASPSSLEDIQLVDTNYRATSSSGGRSETPPPPYKECLVVKS</sequence>
<feature type="region of interest" description="Disordered" evidence="3">
    <location>
        <begin position="487"/>
        <end position="537"/>
    </location>
</feature>
<keyword evidence="5" id="KW-0732">Signal</keyword>
<feature type="chain" id="PRO_5028934582" evidence="5">
    <location>
        <begin position="18"/>
        <end position="537"/>
    </location>
</feature>
<dbReference type="SMART" id="SM00369">
    <property type="entry name" value="LRR_TYP"/>
    <property type="match status" value="3"/>
</dbReference>
<evidence type="ECO:0000256" key="5">
    <source>
        <dbReference type="SAM" id="SignalP"/>
    </source>
</evidence>
<dbReference type="InterPro" id="IPR032675">
    <property type="entry name" value="LRR_dom_sf"/>
</dbReference>